<evidence type="ECO:0000256" key="2">
    <source>
        <dbReference type="ARBA" id="ARBA00004496"/>
    </source>
</evidence>
<dbReference type="Gene3D" id="3.30.1120.90">
    <property type="entry name" value="Nucleosome assembly protein"/>
    <property type="match status" value="1"/>
</dbReference>
<evidence type="ECO:0000256" key="8">
    <source>
        <dbReference type="ARBA" id="ARBA00037572"/>
    </source>
</evidence>
<feature type="region of interest" description="Disordered" evidence="10">
    <location>
        <begin position="56"/>
        <end position="88"/>
    </location>
</feature>
<dbReference type="SUPFAM" id="SSF143113">
    <property type="entry name" value="NAP-like"/>
    <property type="match status" value="1"/>
</dbReference>
<name>A0A8J5H9B1_ZINOF</name>
<evidence type="ECO:0000256" key="5">
    <source>
        <dbReference type="ARBA" id="ARBA00023054"/>
    </source>
</evidence>
<comment type="subcellular location">
    <subcellularLocation>
        <location evidence="2">Cytoplasm</location>
    </subcellularLocation>
    <subcellularLocation>
        <location evidence="1">Nucleus</location>
    </subcellularLocation>
</comment>
<proteinExistence type="inferred from homology"/>
<dbReference type="InterPro" id="IPR037231">
    <property type="entry name" value="NAP-like_sf"/>
</dbReference>
<keyword evidence="4" id="KW-0963">Cytoplasm</keyword>
<accession>A0A8J5H9B1</accession>
<dbReference type="InterPro" id="IPR002164">
    <property type="entry name" value="NAP_family"/>
</dbReference>
<dbReference type="AlphaFoldDB" id="A0A8J5H9B1"/>
<reference evidence="11 12" key="1">
    <citation type="submission" date="2020-08" db="EMBL/GenBank/DDBJ databases">
        <title>Plant Genome Project.</title>
        <authorList>
            <person name="Zhang R.-G."/>
        </authorList>
    </citation>
    <scope>NUCLEOTIDE SEQUENCE [LARGE SCALE GENOMIC DNA]</scope>
    <source>
        <tissue evidence="11">Rhizome</tissue>
    </source>
</reference>
<evidence type="ECO:0000256" key="4">
    <source>
        <dbReference type="ARBA" id="ARBA00022490"/>
    </source>
</evidence>
<dbReference type="GO" id="GO:0006334">
    <property type="term" value="P:nucleosome assembly"/>
    <property type="evidence" value="ECO:0007669"/>
    <property type="project" value="InterPro"/>
</dbReference>
<dbReference type="GO" id="GO:0000724">
    <property type="term" value="P:double-strand break repair via homologous recombination"/>
    <property type="evidence" value="ECO:0007669"/>
    <property type="project" value="UniProtKB-ARBA"/>
</dbReference>
<evidence type="ECO:0000256" key="10">
    <source>
        <dbReference type="SAM" id="MobiDB-lite"/>
    </source>
</evidence>
<keyword evidence="5" id="KW-0175">Coiled coil</keyword>
<dbReference type="PANTHER" id="PTHR11875">
    <property type="entry name" value="TESTIS-SPECIFIC Y-ENCODED PROTEIN"/>
    <property type="match status" value="1"/>
</dbReference>
<evidence type="ECO:0000256" key="3">
    <source>
        <dbReference type="ARBA" id="ARBA00009947"/>
    </source>
</evidence>
<evidence type="ECO:0000313" key="12">
    <source>
        <dbReference type="Proteomes" id="UP000734854"/>
    </source>
</evidence>
<evidence type="ECO:0000256" key="6">
    <source>
        <dbReference type="ARBA" id="ARBA00023186"/>
    </source>
</evidence>
<comment type="similarity">
    <text evidence="3 9">Belongs to the nucleosome assembly protein (NAP) family.</text>
</comment>
<evidence type="ECO:0000256" key="7">
    <source>
        <dbReference type="ARBA" id="ARBA00023242"/>
    </source>
</evidence>
<dbReference type="GO" id="GO:0042393">
    <property type="term" value="F:histone binding"/>
    <property type="evidence" value="ECO:0007669"/>
    <property type="project" value="UniProtKB-ARBA"/>
</dbReference>
<organism evidence="11 12">
    <name type="scientific">Zingiber officinale</name>
    <name type="common">Ginger</name>
    <name type="synonym">Amomum zingiber</name>
    <dbReference type="NCBI Taxonomy" id="94328"/>
    <lineage>
        <taxon>Eukaryota</taxon>
        <taxon>Viridiplantae</taxon>
        <taxon>Streptophyta</taxon>
        <taxon>Embryophyta</taxon>
        <taxon>Tracheophyta</taxon>
        <taxon>Spermatophyta</taxon>
        <taxon>Magnoliopsida</taxon>
        <taxon>Liliopsida</taxon>
        <taxon>Zingiberales</taxon>
        <taxon>Zingiberaceae</taxon>
        <taxon>Zingiber</taxon>
    </lineage>
</organism>
<evidence type="ECO:0000313" key="11">
    <source>
        <dbReference type="EMBL" id="KAG6514404.1"/>
    </source>
</evidence>
<feature type="compositionally biased region" description="Basic and acidic residues" evidence="10">
    <location>
        <begin position="58"/>
        <end position="69"/>
    </location>
</feature>
<evidence type="ECO:0008006" key="13">
    <source>
        <dbReference type="Google" id="ProtNLM"/>
    </source>
</evidence>
<dbReference type="GO" id="GO:0005634">
    <property type="term" value="C:nucleus"/>
    <property type="evidence" value="ECO:0007669"/>
    <property type="project" value="UniProtKB-SubCell"/>
</dbReference>
<gene>
    <name evidence="11" type="ORF">ZIOFF_024757</name>
</gene>
<sequence length="380" mass="43230">MTSKSVRLVSRIFPGLLSISISHLPHIVVVRKDSKAGRVPFSLSTPTLGFVACPSPVRENHDGHPERLVRPPRRYSASANPSLNAEEDSAGVVDALKDKLQIDAEKDEVELETLSPIVRKRVEVLREIQSRHDALEAKFFEERTALEDKYQKLYGALYSKRYEIVNGIAEVEGITNESATNSSEEKGVPGFWLNAMNQNELLVDEIQVRDELALKYLKDIKWSRIVKPKGFKLEFFFETNRFFKNTVLTKTYHMVDEVDPILKKAIGTEIEWFPGRCLTQKTYLKKPKKGSKNTKPITITMKCDSFFNFFKPPEVPNDGADLDGDTAEELKDLMEADYEIGSTIKDKLIPRAVRWFTGEAVECELQLQDNKEAFYIIPSP</sequence>
<evidence type="ECO:0000256" key="9">
    <source>
        <dbReference type="RuleBase" id="RU003876"/>
    </source>
</evidence>
<keyword evidence="12" id="KW-1185">Reference proteome</keyword>
<keyword evidence="6" id="KW-0143">Chaperone</keyword>
<evidence type="ECO:0000256" key="1">
    <source>
        <dbReference type="ARBA" id="ARBA00004123"/>
    </source>
</evidence>
<dbReference type="Pfam" id="PF00956">
    <property type="entry name" value="NAP"/>
    <property type="match status" value="1"/>
</dbReference>
<dbReference type="FunFam" id="3.30.1120.90:FF:000005">
    <property type="entry name" value="Nucleosome assembly protein11"/>
    <property type="match status" value="1"/>
</dbReference>
<protein>
    <recommendedName>
        <fullName evidence="13">Nucleosome assembly protein 1</fullName>
    </recommendedName>
</protein>
<dbReference type="FunFam" id="1.20.5.1500:FF:000001">
    <property type="entry name" value="Nucleosome assembly protein 1-like 1"/>
    <property type="match status" value="1"/>
</dbReference>
<keyword evidence="7" id="KW-0539">Nucleus</keyword>
<dbReference type="GO" id="GO:0005737">
    <property type="term" value="C:cytoplasm"/>
    <property type="evidence" value="ECO:0007669"/>
    <property type="project" value="UniProtKB-SubCell"/>
</dbReference>
<dbReference type="Gene3D" id="1.20.5.1500">
    <property type="match status" value="1"/>
</dbReference>
<dbReference type="EMBL" id="JACMSC010000007">
    <property type="protein sequence ID" value="KAG6514404.1"/>
    <property type="molecule type" value="Genomic_DNA"/>
</dbReference>
<comment type="caution">
    <text evidence="11">The sequence shown here is derived from an EMBL/GenBank/DDBJ whole genome shotgun (WGS) entry which is preliminary data.</text>
</comment>
<dbReference type="Proteomes" id="UP000734854">
    <property type="component" value="Unassembled WGS sequence"/>
</dbReference>
<comment type="function">
    <text evidence="8">May modulate chromatin structure by regulation of nucleosome assembly/disassembly.</text>
</comment>